<sequence length="118" mass="12777">MQAKPTLRTYDFHLLDCALRAIELLRPTVARIRACDRDLGEQLRRALSSIALNVAEGNCSQGGNRIARFSTAAGSNSESRAALRVAVAWGYVNAREVEAGEQLLDGIAAMLHRLGAAR</sequence>
<proteinExistence type="predicted"/>
<dbReference type="InterPro" id="IPR012657">
    <property type="entry name" value="23S_rRNA-intervening_sequence"/>
</dbReference>
<dbReference type="EMBL" id="CP089982">
    <property type="protein sequence ID" value="WXA93599.1"/>
    <property type="molecule type" value="Genomic_DNA"/>
</dbReference>
<dbReference type="InterPro" id="IPR036583">
    <property type="entry name" value="23S_rRNA_IVS_sf"/>
</dbReference>
<name>A0ABZ2K4H1_9BACT</name>
<keyword evidence="2" id="KW-1185">Reference proteome</keyword>
<gene>
    <name evidence="1" type="ORF">LZC95_44995</name>
</gene>
<dbReference type="NCBIfam" id="TIGR02436">
    <property type="entry name" value="four helix bundle protein"/>
    <property type="match status" value="1"/>
</dbReference>
<accession>A0ABZ2K4H1</accession>
<dbReference type="RefSeq" id="WP_394844199.1">
    <property type="nucleotide sequence ID" value="NZ_CP089982.1"/>
</dbReference>
<evidence type="ECO:0000313" key="1">
    <source>
        <dbReference type="EMBL" id="WXA93599.1"/>
    </source>
</evidence>
<reference evidence="1 2" key="1">
    <citation type="submission" date="2021-12" db="EMBL/GenBank/DDBJ databases">
        <title>Discovery of the Pendulisporaceae a myxobacterial family with distinct sporulation behavior and unique specialized metabolism.</title>
        <authorList>
            <person name="Garcia R."/>
            <person name="Popoff A."/>
            <person name="Bader C.D."/>
            <person name="Loehr J."/>
            <person name="Walesch S."/>
            <person name="Walt C."/>
            <person name="Boldt J."/>
            <person name="Bunk B."/>
            <person name="Haeckl F.J.F.P.J."/>
            <person name="Gunesch A.P."/>
            <person name="Birkelbach J."/>
            <person name="Nuebel U."/>
            <person name="Pietschmann T."/>
            <person name="Bach T."/>
            <person name="Mueller R."/>
        </authorList>
    </citation>
    <scope>NUCLEOTIDE SEQUENCE [LARGE SCALE GENOMIC DNA]</scope>
    <source>
        <strain evidence="1 2">MSr12523</strain>
    </source>
</reference>
<evidence type="ECO:0000313" key="2">
    <source>
        <dbReference type="Proteomes" id="UP001379533"/>
    </source>
</evidence>
<dbReference type="SUPFAM" id="SSF158446">
    <property type="entry name" value="IVS-encoded protein-like"/>
    <property type="match status" value="1"/>
</dbReference>
<dbReference type="Proteomes" id="UP001379533">
    <property type="component" value="Chromosome"/>
</dbReference>
<dbReference type="Pfam" id="PF05635">
    <property type="entry name" value="23S_rRNA_IVP"/>
    <property type="match status" value="1"/>
</dbReference>
<protein>
    <submittedName>
        <fullName evidence="1">Four helix bundle protein</fullName>
    </submittedName>
</protein>
<dbReference type="Gene3D" id="1.20.1440.60">
    <property type="entry name" value="23S rRNA-intervening sequence"/>
    <property type="match status" value="1"/>
</dbReference>
<organism evidence="1 2">
    <name type="scientific">Pendulispora brunnea</name>
    <dbReference type="NCBI Taxonomy" id="2905690"/>
    <lineage>
        <taxon>Bacteria</taxon>
        <taxon>Pseudomonadati</taxon>
        <taxon>Myxococcota</taxon>
        <taxon>Myxococcia</taxon>
        <taxon>Myxococcales</taxon>
        <taxon>Sorangiineae</taxon>
        <taxon>Pendulisporaceae</taxon>
        <taxon>Pendulispora</taxon>
    </lineage>
</organism>